<protein>
    <submittedName>
        <fullName evidence="2">Uncharacterized protein</fullName>
    </submittedName>
</protein>
<evidence type="ECO:0000313" key="3">
    <source>
        <dbReference type="Proteomes" id="UP000184291"/>
    </source>
</evidence>
<accession>A0A1M4RZ10</accession>
<feature type="region of interest" description="Disordered" evidence="1">
    <location>
        <begin position="1"/>
        <end position="25"/>
    </location>
</feature>
<dbReference type="AlphaFoldDB" id="A0A1M4RZ10"/>
<proteinExistence type="predicted"/>
<dbReference type="EMBL" id="FQTT01000009">
    <property type="protein sequence ID" value="SHE24937.1"/>
    <property type="molecule type" value="Genomic_DNA"/>
</dbReference>
<name>A0A1M4RZ10_9ACTO</name>
<evidence type="ECO:0000256" key="1">
    <source>
        <dbReference type="SAM" id="MobiDB-lite"/>
    </source>
</evidence>
<feature type="compositionally biased region" description="Low complexity" evidence="1">
    <location>
        <begin position="56"/>
        <end position="74"/>
    </location>
</feature>
<keyword evidence="3" id="KW-1185">Reference proteome</keyword>
<evidence type="ECO:0000313" key="2">
    <source>
        <dbReference type="EMBL" id="SHE24937.1"/>
    </source>
</evidence>
<dbReference type="Proteomes" id="UP000184291">
    <property type="component" value="Unassembled WGS sequence"/>
</dbReference>
<sequence length="523" mass="54349">MAGCGASCHPGNMRTSPADDTRLRPPRPARAIREAALTTAVAIGLVSPMLAGCTDSVPTSTPSTASPTPTTAAVSTTAPAGMAADIPEALGQQVRWQRVIDDDDAEIYHVEGVLAGASGPIVVTGHGAMGLDPETGETTWSYRDPEGTMPVTGYGVVSAERAHGQAVLSPDGTRLVLGLSSSTSNFATRLVGLNTGTGEVLFDHEVTGYAIVSERAVDLHIQVTDHVVMAEREVISLEDGSVLATLPPDPAVVDGDRQCLRTDVGSCESFWPGSQGGHSTLILDSTCWSPGQTATSWCELTLAPDDDPTVSRQVGGFVPIDRSTGDAEGQSNVAGDNLDDVYPVLTPPVLDGWAIRYSDADAAYASMRDEDADPLSLPLEAMSLDALVSTNDAAPVPLGTSGQTVRDYGARTLAVAGADGKPGDAVVFDPATRQVQGVDQALEQGTGAIYLDALTVTRSGSDLDITRPDGSVALHLTEYDARIEHTDAYLVPAPGVIVAVEHHRTTTEDGKTDESEVVIFGVG</sequence>
<organism evidence="2 3">
    <name type="scientific">Actinomyces glycerinitolerans</name>
    <dbReference type="NCBI Taxonomy" id="1892869"/>
    <lineage>
        <taxon>Bacteria</taxon>
        <taxon>Bacillati</taxon>
        <taxon>Actinomycetota</taxon>
        <taxon>Actinomycetes</taxon>
        <taxon>Actinomycetales</taxon>
        <taxon>Actinomycetaceae</taxon>
        <taxon>Actinomyces</taxon>
    </lineage>
</organism>
<reference evidence="3" key="1">
    <citation type="submission" date="2016-09" db="EMBL/GenBank/DDBJ databases">
        <authorList>
            <person name="Strepis N."/>
        </authorList>
    </citation>
    <scope>NUCLEOTIDE SEQUENCE [LARGE SCALE GENOMIC DNA]</scope>
</reference>
<feature type="region of interest" description="Disordered" evidence="1">
    <location>
        <begin position="55"/>
        <end position="74"/>
    </location>
</feature>
<gene>
    <name evidence="2" type="ORF">ACGLYG10_1149</name>
</gene>
<dbReference type="STRING" id="1892869.ACGLYG10_1149"/>